<feature type="transmembrane region" description="Helical" evidence="1">
    <location>
        <begin position="69"/>
        <end position="86"/>
    </location>
</feature>
<keyword evidence="1" id="KW-1133">Transmembrane helix</keyword>
<evidence type="ECO:0000313" key="2">
    <source>
        <dbReference type="EMBL" id="WHS67173.1"/>
    </source>
</evidence>
<keyword evidence="1" id="KW-0812">Transmembrane</keyword>
<dbReference type="EMBL" id="CP125947">
    <property type="protein sequence ID" value="WHS67173.1"/>
    <property type="molecule type" value="Genomic_DNA"/>
</dbReference>
<accession>A0ABY8SW73</accession>
<proteinExistence type="predicted"/>
<feature type="transmembrane region" description="Helical" evidence="1">
    <location>
        <begin position="6"/>
        <end position="29"/>
    </location>
</feature>
<organism evidence="2 3">
    <name type="scientific">Comamonas resistens</name>
    <dbReference type="NCBI Taxonomy" id="3046670"/>
    <lineage>
        <taxon>Bacteria</taxon>
        <taxon>Pseudomonadati</taxon>
        <taxon>Pseudomonadota</taxon>
        <taxon>Betaproteobacteria</taxon>
        <taxon>Burkholderiales</taxon>
        <taxon>Comamonadaceae</taxon>
        <taxon>Comamonas</taxon>
    </lineage>
</organism>
<sequence length="99" mass="10870">MTWQTHQLLAMLNLALCMGIGWACICRLNSHVCRTYKLARARYALLLAGAVASGFQPALWGTWTSIGDTIFSACVLAGLAINVVRWHGAAHPSRRKDDE</sequence>
<evidence type="ECO:0008006" key="4">
    <source>
        <dbReference type="Google" id="ProtNLM"/>
    </source>
</evidence>
<dbReference type="Proteomes" id="UP001240697">
    <property type="component" value="Chromosome"/>
</dbReference>
<keyword evidence="1" id="KW-0472">Membrane</keyword>
<evidence type="ECO:0000256" key="1">
    <source>
        <dbReference type="SAM" id="Phobius"/>
    </source>
</evidence>
<name>A0ABY8SW73_9BURK</name>
<protein>
    <recommendedName>
        <fullName evidence="4">Holin</fullName>
    </recommendedName>
</protein>
<feature type="transmembrane region" description="Helical" evidence="1">
    <location>
        <begin position="41"/>
        <end position="63"/>
    </location>
</feature>
<gene>
    <name evidence="2" type="ORF">QMY55_08660</name>
</gene>
<reference evidence="2 3" key="1">
    <citation type="submission" date="2023-05" db="EMBL/GenBank/DDBJ databases">
        <authorList>
            <person name="Yin Y."/>
            <person name="Lu Z."/>
        </authorList>
    </citation>
    <scope>NUCLEOTIDE SEQUENCE [LARGE SCALE GENOMIC DNA]</scope>
    <source>
        <strain evidence="2 3">ZM22</strain>
    </source>
</reference>
<keyword evidence="3" id="KW-1185">Reference proteome</keyword>
<dbReference type="RefSeq" id="WP_283488220.1">
    <property type="nucleotide sequence ID" value="NZ_CP125947.1"/>
</dbReference>
<evidence type="ECO:0000313" key="3">
    <source>
        <dbReference type="Proteomes" id="UP001240697"/>
    </source>
</evidence>